<dbReference type="Proteomes" id="UP000291483">
    <property type="component" value="Unassembled WGS sequence"/>
</dbReference>
<dbReference type="Gene3D" id="3.30.1120.10">
    <property type="match status" value="1"/>
</dbReference>
<dbReference type="InterPro" id="IPR000917">
    <property type="entry name" value="Sulfatase_N"/>
</dbReference>
<dbReference type="PROSITE" id="PS00523">
    <property type="entry name" value="SULFATASE_1"/>
    <property type="match status" value="1"/>
</dbReference>
<dbReference type="EMBL" id="SHLC01000001">
    <property type="protein sequence ID" value="RZU63889.1"/>
    <property type="molecule type" value="Genomic_DNA"/>
</dbReference>
<dbReference type="GO" id="GO:0004065">
    <property type="term" value="F:arylsulfatase activity"/>
    <property type="evidence" value="ECO:0007669"/>
    <property type="project" value="TreeGrafter"/>
</dbReference>
<dbReference type="RefSeq" id="WP_207226171.1">
    <property type="nucleotide sequence ID" value="NZ_SHLC01000001.1"/>
</dbReference>
<evidence type="ECO:0000256" key="4">
    <source>
        <dbReference type="ARBA" id="ARBA00022837"/>
    </source>
</evidence>
<evidence type="ECO:0000256" key="3">
    <source>
        <dbReference type="ARBA" id="ARBA00022801"/>
    </source>
</evidence>
<comment type="similarity">
    <text evidence="1">Belongs to the sulfatase family.</text>
</comment>
<feature type="region of interest" description="Disordered" evidence="5">
    <location>
        <begin position="387"/>
        <end position="414"/>
    </location>
</feature>
<dbReference type="InterPro" id="IPR024607">
    <property type="entry name" value="Sulfatase_CS"/>
</dbReference>
<reference evidence="7 8" key="1">
    <citation type="submission" date="2019-02" db="EMBL/GenBank/DDBJ databases">
        <title>Sequencing the genomes of 1000 actinobacteria strains.</title>
        <authorList>
            <person name="Klenk H.-P."/>
        </authorList>
    </citation>
    <scope>NUCLEOTIDE SEQUENCE [LARGE SCALE GENOMIC DNA]</scope>
    <source>
        <strain evidence="7 8">DSM 18319</strain>
    </source>
</reference>
<organism evidence="7 8">
    <name type="scientific">Microterricola gilva</name>
    <dbReference type="NCBI Taxonomy" id="393267"/>
    <lineage>
        <taxon>Bacteria</taxon>
        <taxon>Bacillati</taxon>
        <taxon>Actinomycetota</taxon>
        <taxon>Actinomycetes</taxon>
        <taxon>Micrococcales</taxon>
        <taxon>Microbacteriaceae</taxon>
        <taxon>Microterricola</taxon>
    </lineage>
</organism>
<dbReference type="Pfam" id="PF00884">
    <property type="entry name" value="Sulfatase"/>
    <property type="match status" value="1"/>
</dbReference>
<name>A0A4Q8AJD8_9MICO</name>
<evidence type="ECO:0000313" key="8">
    <source>
        <dbReference type="Proteomes" id="UP000291483"/>
    </source>
</evidence>
<keyword evidence="2" id="KW-0479">Metal-binding</keyword>
<proteinExistence type="inferred from homology"/>
<keyword evidence="3" id="KW-0378">Hydrolase</keyword>
<dbReference type="AlphaFoldDB" id="A0A4Q8AJD8"/>
<dbReference type="InterPro" id="IPR017850">
    <property type="entry name" value="Alkaline_phosphatase_core_sf"/>
</dbReference>
<evidence type="ECO:0000256" key="1">
    <source>
        <dbReference type="ARBA" id="ARBA00008779"/>
    </source>
</evidence>
<evidence type="ECO:0000256" key="5">
    <source>
        <dbReference type="SAM" id="MobiDB-lite"/>
    </source>
</evidence>
<evidence type="ECO:0000256" key="2">
    <source>
        <dbReference type="ARBA" id="ARBA00022723"/>
    </source>
</evidence>
<sequence>MHNTDRKAPNVVVIYADDLGYGDISAFGSGDIRTPHLDALAARGLRLTNWYSNSPVCSPSRASLLTGKYPTRAGVEEILGGHRGMAGMPAQQTMADHLQAAGYRTGIFGKWHLGTDVGFRPADRGFTEHYGFLAGCVDYYSHIFYWAEDRNPIHDLWQDGQHIFNNGRYLTEVLAEEASAFIERSADAPFFCYVPFNAPHYPMHAPREYVDRFPELPEGRRIIAAMISAMDDGIGRIVDTLRTQGILDDTIIFFSSDNGPSAESRNWLDGEEISYTGGSTGGLRGHKGSVFEGGIRVPSLLSWPNGLPQGADFTDPAAMMDVLPTLLDAINPDAAAGTLAVDHIDGKSLLAALRGSEQAEEPRELFWEYEGQSAVRSGRWKLVRNPSERLGEETTPGESLYDLDTDPIESQDLGDRNPEVRAVLGASLDDWLAQMAATRELTPDLV</sequence>
<accession>A0A4Q8AJD8</accession>
<dbReference type="Gene3D" id="3.40.720.10">
    <property type="entry name" value="Alkaline Phosphatase, subunit A"/>
    <property type="match status" value="1"/>
</dbReference>
<dbReference type="InterPro" id="IPR050738">
    <property type="entry name" value="Sulfatase"/>
</dbReference>
<comment type="caution">
    <text evidence="7">The sequence shown here is derived from an EMBL/GenBank/DDBJ whole genome shotgun (WGS) entry which is preliminary data.</text>
</comment>
<dbReference type="GO" id="GO:0046872">
    <property type="term" value="F:metal ion binding"/>
    <property type="evidence" value="ECO:0007669"/>
    <property type="project" value="UniProtKB-KW"/>
</dbReference>
<dbReference type="PANTHER" id="PTHR42693:SF53">
    <property type="entry name" value="ENDO-4-O-SULFATASE"/>
    <property type="match status" value="1"/>
</dbReference>
<evidence type="ECO:0000259" key="6">
    <source>
        <dbReference type="Pfam" id="PF00884"/>
    </source>
</evidence>
<protein>
    <submittedName>
        <fullName evidence="7">Arylsulfatase A-like enzyme</fullName>
    </submittedName>
</protein>
<keyword evidence="4" id="KW-0106">Calcium</keyword>
<keyword evidence="8" id="KW-1185">Reference proteome</keyword>
<gene>
    <name evidence="7" type="ORF">EV379_0178</name>
</gene>
<dbReference type="SUPFAM" id="SSF53649">
    <property type="entry name" value="Alkaline phosphatase-like"/>
    <property type="match status" value="1"/>
</dbReference>
<dbReference type="PANTHER" id="PTHR42693">
    <property type="entry name" value="ARYLSULFATASE FAMILY MEMBER"/>
    <property type="match status" value="1"/>
</dbReference>
<evidence type="ECO:0000313" key="7">
    <source>
        <dbReference type="EMBL" id="RZU63889.1"/>
    </source>
</evidence>
<feature type="domain" description="Sulfatase N-terminal" evidence="6">
    <location>
        <begin position="9"/>
        <end position="330"/>
    </location>
</feature>